<accession>A0AAN9M5Z6</accession>
<organism evidence="1 2">
    <name type="scientific">Canavalia gladiata</name>
    <name type="common">Sword bean</name>
    <name type="synonym">Dolichos gladiatus</name>
    <dbReference type="NCBI Taxonomy" id="3824"/>
    <lineage>
        <taxon>Eukaryota</taxon>
        <taxon>Viridiplantae</taxon>
        <taxon>Streptophyta</taxon>
        <taxon>Embryophyta</taxon>
        <taxon>Tracheophyta</taxon>
        <taxon>Spermatophyta</taxon>
        <taxon>Magnoliopsida</taxon>
        <taxon>eudicotyledons</taxon>
        <taxon>Gunneridae</taxon>
        <taxon>Pentapetalae</taxon>
        <taxon>rosids</taxon>
        <taxon>fabids</taxon>
        <taxon>Fabales</taxon>
        <taxon>Fabaceae</taxon>
        <taxon>Papilionoideae</taxon>
        <taxon>50 kb inversion clade</taxon>
        <taxon>NPAAA clade</taxon>
        <taxon>indigoferoid/millettioid clade</taxon>
        <taxon>Phaseoleae</taxon>
        <taxon>Canavalia</taxon>
    </lineage>
</organism>
<sequence length="67" mass="7782">MKKTAIISFNFVVNRGWIVWNWDMERLGLKRLQSFLGTAAVLYMECLMSRMVQETFEIVVLGIGINL</sequence>
<dbReference type="EMBL" id="JAYMYQ010000003">
    <property type="protein sequence ID" value="KAK7345893.1"/>
    <property type="molecule type" value="Genomic_DNA"/>
</dbReference>
<gene>
    <name evidence="1" type="ORF">VNO77_16508</name>
</gene>
<name>A0AAN9M5Z6_CANGL</name>
<proteinExistence type="predicted"/>
<dbReference type="AlphaFoldDB" id="A0AAN9M5Z6"/>
<comment type="caution">
    <text evidence="1">The sequence shown here is derived from an EMBL/GenBank/DDBJ whole genome shotgun (WGS) entry which is preliminary data.</text>
</comment>
<keyword evidence="2" id="KW-1185">Reference proteome</keyword>
<evidence type="ECO:0000313" key="2">
    <source>
        <dbReference type="Proteomes" id="UP001367508"/>
    </source>
</evidence>
<protein>
    <submittedName>
        <fullName evidence="1">Uncharacterized protein</fullName>
    </submittedName>
</protein>
<evidence type="ECO:0000313" key="1">
    <source>
        <dbReference type="EMBL" id="KAK7345893.1"/>
    </source>
</evidence>
<dbReference type="Proteomes" id="UP001367508">
    <property type="component" value="Unassembled WGS sequence"/>
</dbReference>
<reference evidence="1 2" key="1">
    <citation type="submission" date="2024-01" db="EMBL/GenBank/DDBJ databases">
        <title>The genomes of 5 underutilized Papilionoideae crops provide insights into root nodulation and disease resistanc.</title>
        <authorList>
            <person name="Jiang F."/>
        </authorList>
    </citation>
    <scope>NUCLEOTIDE SEQUENCE [LARGE SCALE GENOMIC DNA]</scope>
    <source>
        <strain evidence="1">LVBAO_FW01</strain>
        <tissue evidence="1">Leaves</tissue>
    </source>
</reference>